<evidence type="ECO:0000256" key="4">
    <source>
        <dbReference type="ARBA" id="ARBA00022679"/>
    </source>
</evidence>
<organism evidence="8 9">
    <name type="scientific">Sulfurovum riftiae</name>
    <dbReference type="NCBI Taxonomy" id="1630136"/>
    <lineage>
        <taxon>Bacteria</taxon>
        <taxon>Pseudomonadati</taxon>
        <taxon>Campylobacterota</taxon>
        <taxon>Epsilonproteobacteria</taxon>
        <taxon>Campylobacterales</taxon>
        <taxon>Sulfurovaceae</taxon>
        <taxon>Sulfurovum</taxon>
    </lineage>
</organism>
<sequence>MRDIFYVTLFYLFKFFIWIVPDKWMIFLMKGLSSLIYKIDKKHRKIAQVNLDLAYGDTLPQEEKEKIIKEAYLNLGLLLVDFIKNQGISREALLKKVSFKNEEILQQALKEKRKIILITAHYGNWELLPLSIAAKFGPLTGVGRKLDSPAMDRILNQNRQQFDIEMLDKKGAMKSMIQVLKNDRMLGLLVDQNTSENEGILVDFFGKPVRHTPSAAILARRFDALIIPAFISTEDHQKYQITFYAPIVTEKTEDKDKDIFASVQKQAKITEEVIRKKPDGWFWLHQRWKNQFEERYQ</sequence>
<evidence type="ECO:0000313" key="9">
    <source>
        <dbReference type="Proteomes" id="UP000075359"/>
    </source>
</evidence>
<dbReference type="PANTHER" id="PTHR30606:SF9">
    <property type="entry name" value="LIPID A BIOSYNTHESIS LAUROYLTRANSFERASE"/>
    <property type="match status" value="1"/>
</dbReference>
<feature type="transmembrane region" description="Helical" evidence="7">
    <location>
        <begin position="15"/>
        <end position="37"/>
    </location>
</feature>
<keyword evidence="6 8" id="KW-0012">Acyltransferase</keyword>
<evidence type="ECO:0000313" key="8">
    <source>
        <dbReference type="EMBL" id="KYJ86324.1"/>
    </source>
</evidence>
<reference evidence="8 9" key="1">
    <citation type="submission" date="2015-11" db="EMBL/GenBank/DDBJ databases">
        <title>Draft genome of Sulfurovum riftiae 1812E, a member of the Epsilonproteobacteria isolated from the tube of the deep-sea hydrothermal vent tubewom Riftia pachyptila.</title>
        <authorList>
            <person name="Vetriani C."/>
            <person name="Giovannelli D."/>
        </authorList>
    </citation>
    <scope>NUCLEOTIDE SEQUENCE [LARGE SCALE GENOMIC DNA]</scope>
    <source>
        <strain evidence="8 9">1812E</strain>
    </source>
</reference>
<dbReference type="Pfam" id="PF03279">
    <property type="entry name" value="Lip_A_acyltrans"/>
    <property type="match status" value="1"/>
</dbReference>
<keyword evidence="2" id="KW-1003">Cell membrane</keyword>
<dbReference type="EMBL" id="LNKT01000034">
    <property type="protein sequence ID" value="KYJ86324.1"/>
    <property type="molecule type" value="Genomic_DNA"/>
</dbReference>
<dbReference type="PANTHER" id="PTHR30606">
    <property type="entry name" value="LIPID A BIOSYNTHESIS LAUROYL ACYLTRANSFERASE"/>
    <property type="match status" value="1"/>
</dbReference>
<keyword evidence="3" id="KW-0997">Cell inner membrane</keyword>
<dbReference type="Proteomes" id="UP000075359">
    <property type="component" value="Unassembled WGS sequence"/>
</dbReference>
<keyword evidence="5 7" id="KW-0472">Membrane</keyword>
<name>A0A151CFS6_9BACT</name>
<gene>
    <name evidence="8" type="ORF">AS592_05890</name>
</gene>
<comment type="caution">
    <text evidence="8">The sequence shown here is derived from an EMBL/GenBank/DDBJ whole genome shotgun (WGS) entry which is preliminary data.</text>
</comment>
<keyword evidence="7" id="KW-1133">Transmembrane helix</keyword>
<dbReference type="STRING" id="1630136.AS592_05890"/>
<dbReference type="GO" id="GO:0016746">
    <property type="term" value="F:acyltransferase activity"/>
    <property type="evidence" value="ECO:0007669"/>
    <property type="project" value="UniProtKB-KW"/>
</dbReference>
<proteinExistence type="predicted"/>
<dbReference type="CDD" id="cd07984">
    <property type="entry name" value="LPLAT_LABLAT-like"/>
    <property type="match status" value="1"/>
</dbReference>
<accession>A0A151CFS6</accession>
<keyword evidence="9" id="KW-1185">Reference proteome</keyword>
<dbReference type="RefSeq" id="WP_067331195.1">
    <property type="nucleotide sequence ID" value="NZ_LNKT01000034.1"/>
</dbReference>
<evidence type="ECO:0000256" key="6">
    <source>
        <dbReference type="ARBA" id="ARBA00023315"/>
    </source>
</evidence>
<dbReference type="InterPro" id="IPR004960">
    <property type="entry name" value="LipA_acyltrans"/>
</dbReference>
<keyword evidence="4 8" id="KW-0808">Transferase</keyword>
<dbReference type="AlphaFoldDB" id="A0A151CFS6"/>
<dbReference type="GO" id="GO:0009247">
    <property type="term" value="P:glycolipid biosynthetic process"/>
    <property type="evidence" value="ECO:0007669"/>
    <property type="project" value="UniProtKB-ARBA"/>
</dbReference>
<dbReference type="PIRSF" id="PIRSF026649">
    <property type="entry name" value="MsbB"/>
    <property type="match status" value="1"/>
</dbReference>
<evidence type="ECO:0000256" key="1">
    <source>
        <dbReference type="ARBA" id="ARBA00004533"/>
    </source>
</evidence>
<protein>
    <submittedName>
        <fullName evidence="8">Lipid A biosynthesis acyltransferase</fullName>
    </submittedName>
</protein>
<comment type="subcellular location">
    <subcellularLocation>
        <location evidence="1">Cell inner membrane</location>
    </subcellularLocation>
</comment>
<dbReference type="OrthoDB" id="9803456at2"/>
<dbReference type="NCBIfam" id="NF006270">
    <property type="entry name" value="PRK08419.1"/>
    <property type="match status" value="1"/>
</dbReference>
<evidence type="ECO:0000256" key="3">
    <source>
        <dbReference type="ARBA" id="ARBA00022519"/>
    </source>
</evidence>
<evidence type="ECO:0000256" key="2">
    <source>
        <dbReference type="ARBA" id="ARBA00022475"/>
    </source>
</evidence>
<evidence type="ECO:0000256" key="7">
    <source>
        <dbReference type="SAM" id="Phobius"/>
    </source>
</evidence>
<keyword evidence="7" id="KW-0812">Transmembrane</keyword>
<evidence type="ECO:0000256" key="5">
    <source>
        <dbReference type="ARBA" id="ARBA00023136"/>
    </source>
</evidence>
<dbReference type="GO" id="GO:0005886">
    <property type="term" value="C:plasma membrane"/>
    <property type="evidence" value="ECO:0007669"/>
    <property type="project" value="UniProtKB-SubCell"/>
</dbReference>